<evidence type="ECO:0000256" key="1">
    <source>
        <dbReference type="SAM" id="SignalP"/>
    </source>
</evidence>
<keyword evidence="1" id="KW-0732">Signal</keyword>
<keyword evidence="3" id="KW-1185">Reference proteome</keyword>
<reference evidence="2" key="1">
    <citation type="submission" date="2021-03" db="EMBL/GenBank/DDBJ databases">
        <authorList>
            <person name="Bekaert M."/>
        </authorList>
    </citation>
    <scope>NUCLEOTIDE SEQUENCE</scope>
</reference>
<gene>
    <name evidence="2" type="ORF">MEDL_26401</name>
</gene>
<feature type="signal peptide" evidence="1">
    <location>
        <begin position="1"/>
        <end position="21"/>
    </location>
</feature>
<comment type="caution">
    <text evidence="2">The sequence shown here is derived from an EMBL/GenBank/DDBJ whole genome shotgun (WGS) entry which is preliminary data.</text>
</comment>
<accession>A0A8S3RVR7</accession>
<dbReference type="AlphaFoldDB" id="A0A8S3RVR7"/>
<sequence length="228" mass="26113">MKNTKTVTFCCVISLFTFCCGLSPLTIDVCEPCGRISGTPRMLDIYRNIENKLLYLTAETSVELCRYYRERLSNDSSPTVNFNIYQDIPANHESSSLYSVSINVGSNIVKAFDILTRINLYRKLGMQHPQGYNVLISEEKLNSLLCSLKVVAEYQYGTKIPENVCRKQLVFLGEPHNSATFDTWMYSILKQNTKQFCHVQNALSSIPDSSFRRIRCPKTQNFEARCRL</sequence>
<organism evidence="2 3">
    <name type="scientific">Mytilus edulis</name>
    <name type="common">Blue mussel</name>
    <dbReference type="NCBI Taxonomy" id="6550"/>
    <lineage>
        <taxon>Eukaryota</taxon>
        <taxon>Metazoa</taxon>
        <taxon>Spiralia</taxon>
        <taxon>Lophotrochozoa</taxon>
        <taxon>Mollusca</taxon>
        <taxon>Bivalvia</taxon>
        <taxon>Autobranchia</taxon>
        <taxon>Pteriomorphia</taxon>
        <taxon>Mytilida</taxon>
        <taxon>Mytiloidea</taxon>
        <taxon>Mytilidae</taxon>
        <taxon>Mytilinae</taxon>
        <taxon>Mytilus</taxon>
    </lineage>
</organism>
<evidence type="ECO:0000313" key="2">
    <source>
        <dbReference type="EMBL" id="CAG2212400.1"/>
    </source>
</evidence>
<evidence type="ECO:0000313" key="3">
    <source>
        <dbReference type="Proteomes" id="UP000683360"/>
    </source>
</evidence>
<evidence type="ECO:0008006" key="4">
    <source>
        <dbReference type="Google" id="ProtNLM"/>
    </source>
</evidence>
<proteinExistence type="predicted"/>
<dbReference type="EMBL" id="CAJPWZ010001297">
    <property type="protein sequence ID" value="CAG2212400.1"/>
    <property type="molecule type" value="Genomic_DNA"/>
</dbReference>
<feature type="chain" id="PRO_5035938528" description="Secreted protein" evidence="1">
    <location>
        <begin position="22"/>
        <end position="228"/>
    </location>
</feature>
<dbReference type="OrthoDB" id="10466399at2759"/>
<name>A0A8S3RVR7_MYTED</name>
<dbReference type="Proteomes" id="UP000683360">
    <property type="component" value="Unassembled WGS sequence"/>
</dbReference>
<protein>
    <recommendedName>
        <fullName evidence="4">Secreted protein</fullName>
    </recommendedName>
</protein>